<evidence type="ECO:0000313" key="3">
    <source>
        <dbReference type="Proteomes" id="UP001446871"/>
    </source>
</evidence>
<proteinExistence type="predicted"/>
<sequence>MARKATKKIRKPQIRVTWDFSKDVVPLLAWLDYCIQHGVDFNSTVVDHLQAYANKDVQLTQVDGKLRTLWGNWGHIEKFDDFKYQQGSSVLGLTPIEHEAVEKFRKGLPPPPARPDAMYQLEGITSGLPTRSQTLPEQRQASDDSSLSDLSSISDPDERSDAAARITRPGFSEQFARSKVSSTLLRIAPGQPVAKSIASRETQTTPIRHGVTDGVTNTALEKDFIVGEHMIKQMRSEVVTLAGRLHEARQERDELLHCTRAAEGAADKTGMLVSLQHENIVLRKQLLAFQEGRENAALCRTGNLGPSVHEIGAELGVVESSIADACASLHWDGWLLDRPKGAQPGMADRMISQWAHTLSGSPFGSFMASCGDASGVSMVDALRALVAVALWALVWQQPLEEIVNADSPILDYYKKQLLARDGPVALHQIELLAYKSLTSQSHFDVYLVDGRSRTLSEYICHVLDPLFRRDPKPQAIGGSEATVMSTDEKPPGLLEDAVQRALRLAAKLYLTDRWCLWQFARPGCRLDAQTMKVAAQAAVHSSTEEPVVKLCVFPALYMSKTPKDPHAYERVGGAGSRGPEDLRDYKLVAKGLVLV</sequence>
<reference evidence="2 3" key="1">
    <citation type="submission" date="2023-01" db="EMBL/GenBank/DDBJ databases">
        <title>Analysis of 21 Apiospora genomes using comparative genomics revels a genus with tremendous synthesis potential of carbohydrate active enzymes and secondary metabolites.</title>
        <authorList>
            <person name="Sorensen T."/>
        </authorList>
    </citation>
    <scope>NUCLEOTIDE SEQUENCE [LARGE SCALE GENOMIC DNA]</scope>
    <source>
        <strain evidence="2 3">CBS 83171</strain>
    </source>
</reference>
<dbReference type="Proteomes" id="UP001446871">
    <property type="component" value="Unassembled WGS sequence"/>
</dbReference>
<protein>
    <recommendedName>
        <fullName evidence="4">Clr5 domain-containing protein</fullName>
    </recommendedName>
</protein>
<feature type="compositionally biased region" description="Low complexity" evidence="1">
    <location>
        <begin position="143"/>
        <end position="154"/>
    </location>
</feature>
<evidence type="ECO:0000256" key="1">
    <source>
        <dbReference type="SAM" id="MobiDB-lite"/>
    </source>
</evidence>
<organism evidence="2 3">
    <name type="scientific">Apiospora saccharicola</name>
    <dbReference type="NCBI Taxonomy" id="335842"/>
    <lineage>
        <taxon>Eukaryota</taxon>
        <taxon>Fungi</taxon>
        <taxon>Dikarya</taxon>
        <taxon>Ascomycota</taxon>
        <taxon>Pezizomycotina</taxon>
        <taxon>Sordariomycetes</taxon>
        <taxon>Xylariomycetidae</taxon>
        <taxon>Amphisphaeriales</taxon>
        <taxon>Apiosporaceae</taxon>
        <taxon>Apiospora</taxon>
    </lineage>
</organism>
<feature type="region of interest" description="Disordered" evidence="1">
    <location>
        <begin position="127"/>
        <end position="161"/>
    </location>
</feature>
<gene>
    <name evidence="2" type="ORF">PG996_013773</name>
</gene>
<comment type="caution">
    <text evidence="2">The sequence shown here is derived from an EMBL/GenBank/DDBJ whole genome shotgun (WGS) entry which is preliminary data.</text>
</comment>
<feature type="compositionally biased region" description="Polar residues" evidence="1">
    <location>
        <begin position="127"/>
        <end position="139"/>
    </location>
</feature>
<evidence type="ECO:0008006" key="4">
    <source>
        <dbReference type="Google" id="ProtNLM"/>
    </source>
</evidence>
<dbReference type="EMBL" id="JAQQWM010000009">
    <property type="protein sequence ID" value="KAK8045709.1"/>
    <property type="molecule type" value="Genomic_DNA"/>
</dbReference>
<evidence type="ECO:0000313" key="2">
    <source>
        <dbReference type="EMBL" id="KAK8045709.1"/>
    </source>
</evidence>
<name>A0ABR1TIY7_9PEZI</name>
<accession>A0ABR1TIY7</accession>
<keyword evidence="3" id="KW-1185">Reference proteome</keyword>